<reference evidence="11 12" key="1">
    <citation type="journal article" date="2017" name="Genome Announc.">
        <title>Complete Genome Sequences of Two Acetylene-Fermenting Pelobacter acetylenicus Strains.</title>
        <authorList>
            <person name="Sutton J.M."/>
            <person name="Baesman S.M."/>
            <person name="Fierst J.L."/>
            <person name="Poret-Peterson A.T."/>
            <person name="Oremland R.S."/>
            <person name="Dunlap D.S."/>
            <person name="Akob D.M."/>
        </authorList>
    </citation>
    <scope>NUCLEOTIDE SEQUENCE [LARGE SCALE GENOMIC DNA]</scope>
    <source>
        <strain evidence="11 12">DSM 3247</strain>
    </source>
</reference>
<dbReference type="Pfam" id="PF00873">
    <property type="entry name" value="ACR_tran"/>
    <property type="match status" value="1"/>
</dbReference>
<feature type="transmembrane region" description="Helical" evidence="9">
    <location>
        <begin position="342"/>
        <end position="361"/>
    </location>
</feature>
<feature type="transmembrane region" description="Helical" evidence="9">
    <location>
        <begin position="1003"/>
        <end position="1025"/>
    </location>
</feature>
<dbReference type="RefSeq" id="WP_072286629.1">
    <property type="nucleotide sequence ID" value="NZ_CP015455.1"/>
</dbReference>
<proteinExistence type="inferred from homology"/>
<dbReference type="GO" id="GO:0042910">
    <property type="term" value="F:xenobiotic transmembrane transporter activity"/>
    <property type="evidence" value="ECO:0007669"/>
    <property type="project" value="TreeGrafter"/>
</dbReference>
<dbReference type="Gene3D" id="3.30.70.1430">
    <property type="entry name" value="Multidrug efflux transporter AcrB pore domain"/>
    <property type="match status" value="2"/>
</dbReference>
<dbReference type="FunFam" id="1.20.1640.10:FF:000001">
    <property type="entry name" value="Efflux pump membrane transporter"/>
    <property type="match status" value="1"/>
</dbReference>
<dbReference type="NCBIfam" id="TIGR00915">
    <property type="entry name" value="2A0602"/>
    <property type="match status" value="1"/>
</dbReference>
<protein>
    <submittedName>
        <fullName evidence="11">RND transporter</fullName>
    </submittedName>
</protein>
<feature type="transmembrane region" description="Helical" evidence="9">
    <location>
        <begin position="396"/>
        <end position="419"/>
    </location>
</feature>
<dbReference type="InterPro" id="IPR027463">
    <property type="entry name" value="AcrB_DN_DC_subdom"/>
</dbReference>
<dbReference type="SUPFAM" id="SSF82693">
    <property type="entry name" value="Multidrug efflux transporter AcrB pore domain, PN1, PN2, PC1 and PC2 subdomains"/>
    <property type="match status" value="4"/>
</dbReference>
<feature type="transmembrane region" description="Helical" evidence="9">
    <location>
        <begin position="368"/>
        <end position="390"/>
    </location>
</feature>
<evidence type="ECO:0000313" key="12">
    <source>
        <dbReference type="Proteomes" id="UP000182264"/>
    </source>
</evidence>
<dbReference type="Gene3D" id="3.30.2090.10">
    <property type="entry name" value="Multidrug efflux transporter AcrB TolC docking domain, DN and DC subdomains"/>
    <property type="match status" value="2"/>
</dbReference>
<dbReference type="PANTHER" id="PTHR32063">
    <property type="match status" value="1"/>
</dbReference>
<feature type="transmembrane region" description="Helical" evidence="9">
    <location>
        <begin position="922"/>
        <end position="943"/>
    </location>
</feature>
<comment type="similarity">
    <text evidence="2">Belongs to the resistance-nodulation-cell division (RND) (TC 2.A.6) family.</text>
</comment>
<feature type="transmembrane region" description="Helical" evidence="9">
    <location>
        <begin position="970"/>
        <end position="991"/>
    </location>
</feature>
<evidence type="ECO:0000256" key="2">
    <source>
        <dbReference type="ARBA" id="ARBA00010942"/>
    </source>
</evidence>
<feature type="transmembrane region" description="Helical" evidence="9">
    <location>
        <begin position="896"/>
        <end position="916"/>
    </location>
</feature>
<evidence type="ECO:0000256" key="4">
    <source>
        <dbReference type="ARBA" id="ARBA00022475"/>
    </source>
</evidence>
<sequence>MFSGFFIRRPIFACVLSIVIVIVGLVAARTLPIDRYPEISPPTVRVTANYPGANAKVLAETVAQPIEEQINGVEGMLYMSSTSTNSGVYSLTVTFEIGTDLDMAQVMVQNRVAVAEPSLPEEVRRLGITTRKQSTNILQFISLISPDESLDTTFLSNYATLRIKDELSRVKGVGDVQVFGARDYSMRVWLDPDKLRARGLATTDVVGALQEQNVQVAAGQIGEPPAPSGQSFQYTINTKGRLRSAEEFEQVVVKTGAGGKLTRLRDVAKVELGAKTYADFAQLRGKPAVAIGIYQLPGSNALEVASLVEAKMEELAASFPKGMSYVVPFDTTDFIDRSINEVVQTLLIAVLLVFLTIFIFLQDWRATLIPALTIPVSLIGTLAVMAGLGISINLLSLFGIVLAIGVVVDDAIVVVENVVRNIDDHGLSPREATLRAMQEVTGPVIATTLVLLAVFVPTAFLGGITGQLYRQFALTISTATVFSSINALTLSPALCAVFLRPTRGVHHWFFRWFDWTFDRTCKLYERSLGVLVRRAAITLVLFAVLAAASFWGYLRLPTGFVPTEDQGYCIVNVQLPDAAALERTGNVLEQMNQRLETLQGIKSWVSIAGFSIVDMAASPNVASIFVQFTPWEERTAPHLSMNAIIGQLWQISGDIQEAQIIAFAPPAIQGLGFAGGFLMEIQDRGGVGFSALQQMTEEMVATANAQAQIDRAYTTFRANVPQLYVDVDRTQAKSLDVPLSNVFGTLQAYLGSYYVNDFNLFGRTYQVKVQADSQFRNRPEDIGRLEVRDNEGRMIPLGTMLSARNMVGPQLVRRYNMYPSAAINGQATAGYSTGNALSLMEDLAGATLPDTMGYEWTGMSYQEKTTADEALYIFLLAVVFVYLVLCAQYESWSCPLAIILSVPLGLLGTVAAVVMRGMEINVYSQIGIVLLIALASKSAILIVEFAKIRREQGDDIVAAAMLAARLRFRAVLMTALTFVLGMFPLVIASGAGAASRQALGTAVFGGMLSATVLLVLFVPVFYVVIQRASEKLRARWLGWKDNSQ</sequence>
<keyword evidence="4" id="KW-1003">Cell membrane</keyword>
<evidence type="ECO:0000313" key="11">
    <source>
        <dbReference type="EMBL" id="APG24783.1"/>
    </source>
</evidence>
<dbReference type="SUPFAM" id="SSF82866">
    <property type="entry name" value="Multidrug efflux transporter AcrB transmembrane domain"/>
    <property type="match status" value="2"/>
</dbReference>
<evidence type="ECO:0000256" key="9">
    <source>
        <dbReference type="SAM" id="Phobius"/>
    </source>
</evidence>
<comment type="subcellular location">
    <subcellularLocation>
        <location evidence="1">Cell inner membrane</location>
        <topology evidence="1">Multi-pass membrane protein</topology>
    </subcellularLocation>
</comment>
<dbReference type="PROSITE" id="PS50156">
    <property type="entry name" value="SSD"/>
    <property type="match status" value="1"/>
</dbReference>
<feature type="transmembrane region" description="Helical" evidence="9">
    <location>
        <begin position="472"/>
        <end position="499"/>
    </location>
</feature>
<evidence type="ECO:0000256" key="1">
    <source>
        <dbReference type="ARBA" id="ARBA00004429"/>
    </source>
</evidence>
<accession>A0A1L3GFP9</accession>
<dbReference type="AlphaFoldDB" id="A0A1L3GFP9"/>
<dbReference type="Proteomes" id="UP000182264">
    <property type="component" value="Chromosome"/>
</dbReference>
<evidence type="ECO:0000256" key="5">
    <source>
        <dbReference type="ARBA" id="ARBA00022519"/>
    </source>
</evidence>
<keyword evidence="8 9" id="KW-0472">Membrane</keyword>
<dbReference type="GO" id="GO:0005886">
    <property type="term" value="C:plasma membrane"/>
    <property type="evidence" value="ECO:0007669"/>
    <property type="project" value="UniProtKB-SubCell"/>
</dbReference>
<dbReference type="GO" id="GO:0009636">
    <property type="term" value="P:response to toxic substance"/>
    <property type="evidence" value="ECO:0007669"/>
    <property type="project" value="UniProtKB-ARBA"/>
</dbReference>
<dbReference type="PANTHER" id="PTHR32063:SF11">
    <property type="entry name" value="CATION OR DRUG EFFLUX SYSTEM PROTEIN"/>
    <property type="match status" value="1"/>
</dbReference>
<keyword evidence="7 9" id="KW-1133">Transmembrane helix</keyword>
<dbReference type="KEGG" id="pace:A6070_00850"/>
<evidence type="ECO:0000256" key="8">
    <source>
        <dbReference type="ARBA" id="ARBA00023136"/>
    </source>
</evidence>
<dbReference type="SUPFAM" id="SSF82714">
    <property type="entry name" value="Multidrug efflux transporter AcrB TolC docking domain, DN and DC subdomains"/>
    <property type="match status" value="2"/>
</dbReference>
<evidence type="ECO:0000256" key="3">
    <source>
        <dbReference type="ARBA" id="ARBA00022448"/>
    </source>
</evidence>
<dbReference type="PRINTS" id="PR00702">
    <property type="entry name" value="ACRIFLAVINRP"/>
</dbReference>
<dbReference type="InterPro" id="IPR001036">
    <property type="entry name" value="Acrflvin-R"/>
</dbReference>
<feature type="transmembrane region" description="Helical" evidence="9">
    <location>
        <begin position="440"/>
        <end position="460"/>
    </location>
</feature>
<keyword evidence="3" id="KW-0813">Transport</keyword>
<dbReference type="OrthoDB" id="9807612at2"/>
<evidence type="ECO:0000256" key="6">
    <source>
        <dbReference type="ARBA" id="ARBA00022692"/>
    </source>
</evidence>
<keyword evidence="6 9" id="KW-0812">Transmembrane</keyword>
<evidence type="ECO:0000256" key="7">
    <source>
        <dbReference type="ARBA" id="ARBA00022989"/>
    </source>
</evidence>
<dbReference type="FunFam" id="3.30.70.1430:FF:000001">
    <property type="entry name" value="Efflux pump membrane transporter"/>
    <property type="match status" value="1"/>
</dbReference>
<dbReference type="GO" id="GO:0015562">
    <property type="term" value="F:efflux transmembrane transporter activity"/>
    <property type="evidence" value="ECO:0007669"/>
    <property type="project" value="InterPro"/>
</dbReference>
<gene>
    <name evidence="11" type="ORF">A7E75_06905</name>
</gene>
<evidence type="ECO:0000259" key="10">
    <source>
        <dbReference type="PROSITE" id="PS50156"/>
    </source>
</evidence>
<organism evidence="11 12">
    <name type="scientific">Syntrophotalea acetylenica</name>
    <name type="common">Pelobacter acetylenicus</name>
    <dbReference type="NCBI Taxonomy" id="29542"/>
    <lineage>
        <taxon>Bacteria</taxon>
        <taxon>Pseudomonadati</taxon>
        <taxon>Thermodesulfobacteriota</taxon>
        <taxon>Desulfuromonadia</taxon>
        <taxon>Desulfuromonadales</taxon>
        <taxon>Syntrophotaleaceae</taxon>
        <taxon>Syntrophotalea</taxon>
    </lineage>
</organism>
<keyword evidence="5" id="KW-0997">Cell inner membrane</keyword>
<dbReference type="NCBIfam" id="NF000282">
    <property type="entry name" value="RND_permease_1"/>
    <property type="match status" value="1"/>
</dbReference>
<dbReference type="InterPro" id="IPR000731">
    <property type="entry name" value="SSD"/>
</dbReference>
<dbReference type="Gene3D" id="1.20.1640.10">
    <property type="entry name" value="Multidrug efflux transporter AcrB transmembrane domain"/>
    <property type="match status" value="2"/>
</dbReference>
<keyword evidence="12" id="KW-1185">Reference proteome</keyword>
<dbReference type="STRING" id="29542.A6070_00850"/>
<dbReference type="InterPro" id="IPR004764">
    <property type="entry name" value="MdtF-like"/>
</dbReference>
<name>A0A1L3GFP9_SYNAC</name>
<feature type="transmembrane region" description="Helical" evidence="9">
    <location>
        <begin position="870"/>
        <end position="889"/>
    </location>
</feature>
<dbReference type="EMBL" id="CP015518">
    <property type="protein sequence ID" value="APG24783.1"/>
    <property type="molecule type" value="Genomic_DNA"/>
</dbReference>
<feature type="domain" description="SSD" evidence="10">
    <location>
        <begin position="333"/>
        <end position="497"/>
    </location>
</feature>
<feature type="transmembrane region" description="Helical" evidence="9">
    <location>
        <begin position="535"/>
        <end position="554"/>
    </location>
</feature>
<dbReference type="Gene3D" id="3.30.70.1320">
    <property type="entry name" value="Multidrug efflux transporter AcrB pore domain like"/>
    <property type="match status" value="1"/>
</dbReference>
<dbReference type="Gene3D" id="3.30.70.1440">
    <property type="entry name" value="Multidrug efflux transporter AcrB pore domain"/>
    <property type="match status" value="1"/>
</dbReference>